<comment type="similarity">
    <text evidence="1 2">Belongs to the BetVI family.</text>
</comment>
<keyword evidence="2" id="KW-0611">Plant defense</keyword>
<dbReference type="EMBL" id="JADFTS010000005">
    <property type="protein sequence ID" value="KAF9607699.1"/>
    <property type="molecule type" value="Genomic_DNA"/>
</dbReference>
<comment type="caution">
    <text evidence="4">The sequence shown here is derived from an EMBL/GenBank/DDBJ whole genome shotgun (WGS) entry which is preliminary data.</text>
</comment>
<evidence type="ECO:0000313" key="5">
    <source>
        <dbReference type="Proteomes" id="UP000631114"/>
    </source>
</evidence>
<dbReference type="FunFam" id="3.30.530.20:FF:000007">
    <property type="entry name" value="Major pollen allergen Bet v 1-A"/>
    <property type="match status" value="1"/>
</dbReference>
<dbReference type="InterPro" id="IPR024949">
    <property type="entry name" value="Bet_v_I_allergen"/>
</dbReference>
<evidence type="ECO:0000256" key="1">
    <source>
        <dbReference type="ARBA" id="ARBA00009744"/>
    </source>
</evidence>
<evidence type="ECO:0000256" key="2">
    <source>
        <dbReference type="RuleBase" id="RU000409"/>
    </source>
</evidence>
<dbReference type="InterPro" id="IPR050279">
    <property type="entry name" value="Plant_def-hormone_signal"/>
</dbReference>
<reference evidence="4 5" key="1">
    <citation type="submission" date="2020-10" db="EMBL/GenBank/DDBJ databases">
        <title>The Coptis chinensis genome and diversification of protoberbering-type alkaloids.</title>
        <authorList>
            <person name="Wang B."/>
            <person name="Shu S."/>
            <person name="Song C."/>
            <person name="Liu Y."/>
        </authorList>
    </citation>
    <scope>NUCLEOTIDE SEQUENCE [LARGE SCALE GENOMIC DNA]</scope>
    <source>
        <strain evidence="4">HL-2020</strain>
        <tissue evidence="4">Leaf</tissue>
    </source>
</reference>
<dbReference type="SMART" id="SM01037">
    <property type="entry name" value="Bet_v_1"/>
    <property type="match status" value="1"/>
</dbReference>
<dbReference type="InterPro" id="IPR000916">
    <property type="entry name" value="Bet_v_I/MLP"/>
</dbReference>
<dbReference type="GO" id="GO:0010427">
    <property type="term" value="F:abscisic acid binding"/>
    <property type="evidence" value="ECO:0007669"/>
    <property type="project" value="InterPro"/>
</dbReference>
<gene>
    <name evidence="4" type="ORF">IFM89_038239</name>
</gene>
<name>A0A835HZH5_9MAGN</name>
<dbReference type="CDD" id="cd07816">
    <property type="entry name" value="Bet_v1-like"/>
    <property type="match status" value="1"/>
</dbReference>
<dbReference type="PANTHER" id="PTHR31213:SF201">
    <property type="entry name" value="OS03G0300400 PROTEIN"/>
    <property type="match status" value="1"/>
</dbReference>
<feature type="domain" description="Bet v I/Major latex protein" evidence="3">
    <location>
        <begin position="2"/>
        <end position="155"/>
    </location>
</feature>
<dbReference type="Proteomes" id="UP000631114">
    <property type="component" value="Unassembled WGS sequence"/>
</dbReference>
<dbReference type="GO" id="GO:0038023">
    <property type="term" value="F:signaling receptor activity"/>
    <property type="evidence" value="ECO:0007669"/>
    <property type="project" value="InterPro"/>
</dbReference>
<accession>A0A835HZH5</accession>
<keyword evidence="5" id="KW-1185">Reference proteome</keyword>
<dbReference type="GO" id="GO:0009738">
    <property type="term" value="P:abscisic acid-activated signaling pathway"/>
    <property type="evidence" value="ECO:0007669"/>
    <property type="project" value="InterPro"/>
</dbReference>
<dbReference type="GO" id="GO:0006952">
    <property type="term" value="P:defense response"/>
    <property type="evidence" value="ECO:0007669"/>
    <property type="project" value="UniProtKB-KW"/>
</dbReference>
<dbReference type="AlphaFoldDB" id="A0A835HZH5"/>
<dbReference type="OrthoDB" id="1500546at2759"/>
<sequence>MALSGFTLEISSPVAARILFNAGVVDGHNLGPKIMPQVIVSTEILEGDGGVGTIKQNNFTDAMPFKYIKERIDILDKEKLEYKITVIEGGQLGKKVESASNHFTVEPASDGGCVCKVSFEYKALPGIEFTDEEIQFAKNGMTGMFKAVEAYVLANPDAYA</sequence>
<dbReference type="PANTHER" id="PTHR31213">
    <property type="entry name" value="OS08G0374000 PROTEIN-RELATED"/>
    <property type="match status" value="1"/>
</dbReference>
<dbReference type="Gene3D" id="3.30.530.20">
    <property type="match status" value="1"/>
</dbReference>
<dbReference type="GO" id="GO:0005737">
    <property type="term" value="C:cytoplasm"/>
    <property type="evidence" value="ECO:0007669"/>
    <property type="project" value="TreeGrafter"/>
</dbReference>
<dbReference type="SUPFAM" id="SSF55961">
    <property type="entry name" value="Bet v1-like"/>
    <property type="match status" value="1"/>
</dbReference>
<keyword evidence="2" id="KW-0568">Pathogenesis-related protein</keyword>
<dbReference type="Pfam" id="PF00407">
    <property type="entry name" value="Bet_v_1"/>
    <property type="match status" value="1"/>
</dbReference>
<dbReference type="GO" id="GO:0004864">
    <property type="term" value="F:protein phosphatase inhibitor activity"/>
    <property type="evidence" value="ECO:0007669"/>
    <property type="project" value="InterPro"/>
</dbReference>
<proteinExistence type="inferred from homology"/>
<organism evidence="4 5">
    <name type="scientific">Coptis chinensis</name>
    <dbReference type="NCBI Taxonomy" id="261450"/>
    <lineage>
        <taxon>Eukaryota</taxon>
        <taxon>Viridiplantae</taxon>
        <taxon>Streptophyta</taxon>
        <taxon>Embryophyta</taxon>
        <taxon>Tracheophyta</taxon>
        <taxon>Spermatophyta</taxon>
        <taxon>Magnoliopsida</taxon>
        <taxon>Ranunculales</taxon>
        <taxon>Ranunculaceae</taxon>
        <taxon>Coptidoideae</taxon>
        <taxon>Coptis</taxon>
    </lineage>
</organism>
<evidence type="ECO:0000259" key="3">
    <source>
        <dbReference type="SMART" id="SM01037"/>
    </source>
</evidence>
<dbReference type="InterPro" id="IPR023393">
    <property type="entry name" value="START-like_dom_sf"/>
</dbReference>
<dbReference type="PRINTS" id="PR00634">
    <property type="entry name" value="BETALLERGEN"/>
</dbReference>
<protein>
    <recommendedName>
        <fullName evidence="3">Bet v I/Major latex protein domain-containing protein</fullName>
    </recommendedName>
</protein>
<dbReference type="GO" id="GO:0005634">
    <property type="term" value="C:nucleus"/>
    <property type="evidence" value="ECO:0007669"/>
    <property type="project" value="TreeGrafter"/>
</dbReference>
<evidence type="ECO:0000313" key="4">
    <source>
        <dbReference type="EMBL" id="KAF9607699.1"/>
    </source>
</evidence>
<dbReference type="PROSITE" id="PS00451">
    <property type="entry name" value="PATHOGENESIS_BETVI"/>
    <property type="match status" value="1"/>
</dbReference>